<evidence type="ECO:0000313" key="3">
    <source>
        <dbReference type="Proteomes" id="UP000075714"/>
    </source>
</evidence>
<gene>
    <name evidence="2" type="ORF">GPECTOR_40g578</name>
</gene>
<dbReference type="Proteomes" id="UP000075714">
    <property type="component" value="Unassembled WGS sequence"/>
</dbReference>
<organism evidence="2 3">
    <name type="scientific">Gonium pectorale</name>
    <name type="common">Green alga</name>
    <dbReference type="NCBI Taxonomy" id="33097"/>
    <lineage>
        <taxon>Eukaryota</taxon>
        <taxon>Viridiplantae</taxon>
        <taxon>Chlorophyta</taxon>
        <taxon>core chlorophytes</taxon>
        <taxon>Chlorophyceae</taxon>
        <taxon>CS clade</taxon>
        <taxon>Chlamydomonadales</taxon>
        <taxon>Volvocaceae</taxon>
        <taxon>Gonium</taxon>
    </lineage>
</organism>
<evidence type="ECO:0000256" key="1">
    <source>
        <dbReference type="SAM" id="MobiDB-lite"/>
    </source>
</evidence>
<name>A0A150GAI5_GONPE</name>
<comment type="caution">
    <text evidence="2">The sequence shown here is derived from an EMBL/GenBank/DDBJ whole genome shotgun (WGS) entry which is preliminary data.</text>
</comment>
<keyword evidence="3" id="KW-1185">Reference proteome</keyword>
<protein>
    <submittedName>
        <fullName evidence="2">Uncharacterized protein</fullName>
    </submittedName>
</protein>
<evidence type="ECO:0000313" key="2">
    <source>
        <dbReference type="EMBL" id="KXZ46844.1"/>
    </source>
</evidence>
<dbReference type="EMBL" id="LSYV01000041">
    <property type="protein sequence ID" value="KXZ46844.1"/>
    <property type="molecule type" value="Genomic_DNA"/>
</dbReference>
<sequence length="129" mass="12893">MLRLGQPVVRIVDPHQAPARRGSGSPSAPNSGLPPLPPDWRRLAMRAGGGLSHFAALPILGLADAGGGAARVVAALVVVGPAGADASAAGGAAVPEAAELNVLSRLLGLAFFSDQQLLYVYLRGATAAL</sequence>
<proteinExistence type="predicted"/>
<reference evidence="3" key="1">
    <citation type="journal article" date="2016" name="Nat. Commun.">
        <title>The Gonium pectorale genome demonstrates co-option of cell cycle regulation during the evolution of multicellularity.</title>
        <authorList>
            <person name="Hanschen E.R."/>
            <person name="Marriage T.N."/>
            <person name="Ferris P.J."/>
            <person name="Hamaji T."/>
            <person name="Toyoda A."/>
            <person name="Fujiyama A."/>
            <person name="Neme R."/>
            <person name="Noguchi H."/>
            <person name="Minakuchi Y."/>
            <person name="Suzuki M."/>
            <person name="Kawai-Toyooka H."/>
            <person name="Smith D.R."/>
            <person name="Sparks H."/>
            <person name="Anderson J."/>
            <person name="Bakaric R."/>
            <person name="Luria V."/>
            <person name="Karger A."/>
            <person name="Kirschner M.W."/>
            <person name="Durand P.M."/>
            <person name="Michod R.E."/>
            <person name="Nozaki H."/>
            <person name="Olson B.J."/>
        </authorList>
    </citation>
    <scope>NUCLEOTIDE SEQUENCE [LARGE SCALE GENOMIC DNA]</scope>
    <source>
        <strain evidence="3">NIES-2863</strain>
    </source>
</reference>
<dbReference type="AlphaFoldDB" id="A0A150GAI5"/>
<accession>A0A150GAI5</accession>
<feature type="region of interest" description="Disordered" evidence="1">
    <location>
        <begin position="13"/>
        <end position="39"/>
    </location>
</feature>